<dbReference type="PROSITE" id="PS50987">
    <property type="entry name" value="HTH_ARSR_2"/>
    <property type="match status" value="1"/>
</dbReference>
<dbReference type="AlphaFoldDB" id="A0A0R3LGS8"/>
<keyword evidence="3" id="KW-0804">Transcription</keyword>
<evidence type="ECO:0000313" key="5">
    <source>
        <dbReference type="EMBL" id="KRR04989.1"/>
    </source>
</evidence>
<protein>
    <submittedName>
        <fullName evidence="5">ArsR family transcriptional regulator</fullName>
    </submittedName>
</protein>
<reference evidence="5 6" key="1">
    <citation type="submission" date="2014-03" db="EMBL/GenBank/DDBJ databases">
        <title>Bradyrhizobium valentinum sp. nov., isolated from effective nodules of Lupinus mariae-josephae, a lupine endemic of basic-lime soils in Eastern Spain.</title>
        <authorList>
            <person name="Duran D."/>
            <person name="Rey L."/>
            <person name="Navarro A."/>
            <person name="Busquets A."/>
            <person name="Imperial J."/>
            <person name="Ruiz-Argueso T."/>
        </authorList>
    </citation>
    <scope>NUCLEOTIDE SEQUENCE [LARGE SCALE GENOMIC DNA]</scope>
    <source>
        <strain evidence="5 6">LmjM3</strain>
    </source>
</reference>
<dbReference type="InterPro" id="IPR036388">
    <property type="entry name" value="WH-like_DNA-bd_sf"/>
</dbReference>
<keyword evidence="1" id="KW-0805">Transcription regulation</keyword>
<dbReference type="InterPro" id="IPR001845">
    <property type="entry name" value="HTH_ArsR_DNA-bd_dom"/>
</dbReference>
<dbReference type="EMBL" id="LLXX01000120">
    <property type="protein sequence ID" value="KRR04989.1"/>
    <property type="molecule type" value="Genomic_DNA"/>
</dbReference>
<evidence type="ECO:0000259" key="4">
    <source>
        <dbReference type="PROSITE" id="PS50987"/>
    </source>
</evidence>
<evidence type="ECO:0000256" key="3">
    <source>
        <dbReference type="ARBA" id="ARBA00023163"/>
    </source>
</evidence>
<accession>A0A0R3LGS8</accession>
<feature type="domain" description="HTH arsR-type" evidence="4">
    <location>
        <begin position="1"/>
        <end position="105"/>
    </location>
</feature>
<dbReference type="GO" id="GO:0003677">
    <property type="term" value="F:DNA binding"/>
    <property type="evidence" value="ECO:0007669"/>
    <property type="project" value="UniProtKB-KW"/>
</dbReference>
<name>A0A0R3LGS8_9BRAD</name>
<dbReference type="GO" id="GO:0003700">
    <property type="term" value="F:DNA-binding transcription factor activity"/>
    <property type="evidence" value="ECO:0007669"/>
    <property type="project" value="InterPro"/>
</dbReference>
<dbReference type="InterPro" id="IPR051081">
    <property type="entry name" value="HTH_MetalResp_TranReg"/>
</dbReference>
<keyword evidence="6" id="KW-1185">Reference proteome</keyword>
<comment type="caution">
    <text evidence="5">The sequence shown here is derived from an EMBL/GenBank/DDBJ whole genome shotgun (WGS) entry which is preliminary data.</text>
</comment>
<dbReference type="InterPro" id="IPR011991">
    <property type="entry name" value="ArsR-like_HTH"/>
</dbReference>
<dbReference type="RefSeq" id="WP_057851930.1">
    <property type="nucleotide sequence ID" value="NZ_LLXX01000120.1"/>
</dbReference>
<dbReference type="Gene3D" id="1.10.10.10">
    <property type="entry name" value="Winged helix-like DNA-binding domain superfamily/Winged helix DNA-binding domain"/>
    <property type="match status" value="1"/>
</dbReference>
<dbReference type="Proteomes" id="UP000051913">
    <property type="component" value="Unassembled WGS sequence"/>
</dbReference>
<dbReference type="SMART" id="SM00418">
    <property type="entry name" value="HTH_ARSR"/>
    <property type="match status" value="1"/>
</dbReference>
<keyword evidence="2" id="KW-0238">DNA-binding</keyword>
<evidence type="ECO:0000256" key="1">
    <source>
        <dbReference type="ARBA" id="ARBA00023015"/>
    </source>
</evidence>
<dbReference type="OrthoDB" id="9790747at2"/>
<dbReference type="PANTHER" id="PTHR33154">
    <property type="entry name" value="TRANSCRIPTIONAL REGULATOR, ARSR FAMILY"/>
    <property type="match status" value="1"/>
</dbReference>
<sequence length="105" mass="11889">MASFEDGVESAFRALASDRRLLILEWLKRPRAHFRPQVDGDLVKDGVCGVLIAEKLGVSQPTVSEHLKILSQAGLVSAKRVKQWTFYKRDEARIAKLKARMLEKI</sequence>
<dbReference type="InterPro" id="IPR036390">
    <property type="entry name" value="WH_DNA-bd_sf"/>
</dbReference>
<dbReference type="STRING" id="1518501.CQ10_12545"/>
<dbReference type="PANTHER" id="PTHR33154:SF32">
    <property type="entry name" value="TRANSCRIPTIONAL REGULATORY PROTEIN"/>
    <property type="match status" value="1"/>
</dbReference>
<proteinExistence type="predicted"/>
<dbReference type="SUPFAM" id="SSF46785">
    <property type="entry name" value="Winged helix' DNA-binding domain"/>
    <property type="match status" value="1"/>
</dbReference>
<organism evidence="5 6">
    <name type="scientific">Bradyrhizobium valentinum</name>
    <dbReference type="NCBI Taxonomy" id="1518501"/>
    <lineage>
        <taxon>Bacteria</taxon>
        <taxon>Pseudomonadati</taxon>
        <taxon>Pseudomonadota</taxon>
        <taxon>Alphaproteobacteria</taxon>
        <taxon>Hyphomicrobiales</taxon>
        <taxon>Nitrobacteraceae</taxon>
        <taxon>Bradyrhizobium</taxon>
    </lineage>
</organism>
<dbReference type="CDD" id="cd00090">
    <property type="entry name" value="HTH_ARSR"/>
    <property type="match status" value="1"/>
</dbReference>
<evidence type="ECO:0000313" key="6">
    <source>
        <dbReference type="Proteomes" id="UP000051913"/>
    </source>
</evidence>
<gene>
    <name evidence="5" type="ORF">CP49_15765</name>
</gene>
<dbReference type="Pfam" id="PF01022">
    <property type="entry name" value="HTH_5"/>
    <property type="match status" value="1"/>
</dbReference>
<evidence type="ECO:0000256" key="2">
    <source>
        <dbReference type="ARBA" id="ARBA00023125"/>
    </source>
</evidence>